<name>A0ABQ3U3F4_STRHY</name>
<comment type="caution">
    <text evidence="1">The sequence shown here is derived from an EMBL/GenBank/DDBJ whole genome shotgun (WGS) entry which is preliminary data.</text>
</comment>
<accession>A0ABQ3U3F4</accession>
<gene>
    <name evidence="1" type="ORF">TPA0910_45750</name>
</gene>
<dbReference type="EMBL" id="BNEK01000005">
    <property type="protein sequence ID" value="GHJ30142.1"/>
    <property type="molecule type" value="Genomic_DNA"/>
</dbReference>
<reference evidence="1" key="1">
    <citation type="submission" date="2024-05" db="EMBL/GenBank/DDBJ databases">
        <title>Whole genome shotgun sequence of Streptomyces hygroscopicus NBRC 113678.</title>
        <authorList>
            <person name="Komaki H."/>
            <person name="Tamura T."/>
        </authorList>
    </citation>
    <scope>NUCLEOTIDE SEQUENCE</scope>
    <source>
        <strain evidence="1">N11-34</strain>
    </source>
</reference>
<keyword evidence="2" id="KW-1185">Reference proteome</keyword>
<evidence type="ECO:0000313" key="1">
    <source>
        <dbReference type="EMBL" id="GHJ30142.1"/>
    </source>
</evidence>
<dbReference type="RefSeq" id="WP_236258013.1">
    <property type="nucleotide sequence ID" value="NZ_BNEK01000005.1"/>
</dbReference>
<proteinExistence type="predicted"/>
<evidence type="ECO:0000313" key="2">
    <source>
        <dbReference type="Proteomes" id="UP001054854"/>
    </source>
</evidence>
<protein>
    <recommendedName>
        <fullName evidence="3">Integral membrane protein</fullName>
    </recommendedName>
</protein>
<organism evidence="1 2">
    <name type="scientific">Streptomyces hygroscopicus</name>
    <dbReference type="NCBI Taxonomy" id="1912"/>
    <lineage>
        <taxon>Bacteria</taxon>
        <taxon>Bacillati</taxon>
        <taxon>Actinomycetota</taxon>
        <taxon>Actinomycetes</taxon>
        <taxon>Kitasatosporales</taxon>
        <taxon>Streptomycetaceae</taxon>
        <taxon>Streptomyces</taxon>
        <taxon>Streptomyces violaceusniger group</taxon>
    </lineage>
</organism>
<dbReference type="Proteomes" id="UP001054854">
    <property type="component" value="Unassembled WGS sequence"/>
</dbReference>
<evidence type="ECO:0008006" key="3">
    <source>
        <dbReference type="Google" id="ProtNLM"/>
    </source>
</evidence>
<sequence>MGQRTEEGQPPAPPWVSGVTYTAALAAGVVLISSGQATPAEASGYVAPFLVLYERVISRR</sequence>